<dbReference type="GO" id="GO:0008270">
    <property type="term" value="F:zinc ion binding"/>
    <property type="evidence" value="ECO:0007669"/>
    <property type="project" value="UniProtKB-KW"/>
</dbReference>
<keyword evidence="4" id="KW-0479">Metal-binding</keyword>
<organism evidence="10 11">
    <name type="scientific">Beta vulgaris subsp. vulgaris</name>
    <name type="common">Beet</name>
    <dbReference type="NCBI Taxonomy" id="3555"/>
    <lineage>
        <taxon>Eukaryota</taxon>
        <taxon>Viridiplantae</taxon>
        <taxon>Streptophyta</taxon>
        <taxon>Embryophyta</taxon>
        <taxon>Tracheophyta</taxon>
        <taxon>Spermatophyta</taxon>
        <taxon>Magnoliopsida</taxon>
        <taxon>eudicotyledons</taxon>
        <taxon>Gunneridae</taxon>
        <taxon>Pentapetalae</taxon>
        <taxon>Caryophyllales</taxon>
        <taxon>Chenopodiaceae</taxon>
        <taxon>Betoideae</taxon>
        <taxon>Beta</taxon>
    </lineage>
</organism>
<evidence type="ECO:0000256" key="4">
    <source>
        <dbReference type="ARBA" id="ARBA00022723"/>
    </source>
</evidence>
<dbReference type="SMART" id="SM00184">
    <property type="entry name" value="RING"/>
    <property type="match status" value="1"/>
</dbReference>
<protein>
    <recommendedName>
        <fullName evidence="2">RING-type E3 ubiquitin transferase</fullName>
        <ecNumber evidence="2">2.3.2.27</ecNumber>
    </recommendedName>
</protein>
<feature type="domain" description="RING-type" evidence="9">
    <location>
        <begin position="235"/>
        <end position="276"/>
    </location>
</feature>
<dbReference type="EMBL" id="KQ090637">
    <property type="protein sequence ID" value="KMS94960.1"/>
    <property type="molecule type" value="Genomic_DNA"/>
</dbReference>
<dbReference type="GO" id="GO:0009788">
    <property type="term" value="P:negative regulation of abscisic acid-activated signaling pathway"/>
    <property type="evidence" value="ECO:0007669"/>
    <property type="project" value="EnsemblPlants"/>
</dbReference>
<evidence type="ECO:0000256" key="5">
    <source>
        <dbReference type="ARBA" id="ARBA00022771"/>
    </source>
</evidence>
<dbReference type="GO" id="GO:0005634">
    <property type="term" value="C:nucleus"/>
    <property type="evidence" value="ECO:0007669"/>
    <property type="project" value="EnsemblPlants"/>
</dbReference>
<dbReference type="AlphaFoldDB" id="A0A0J8DVS4"/>
<dbReference type="GO" id="GO:0016567">
    <property type="term" value="P:protein ubiquitination"/>
    <property type="evidence" value="ECO:0007669"/>
    <property type="project" value="EnsemblPlants"/>
</dbReference>
<dbReference type="CDD" id="cd16667">
    <property type="entry name" value="RING-H2_RNF126-like"/>
    <property type="match status" value="1"/>
</dbReference>
<dbReference type="PANTHER" id="PTHR15710">
    <property type="entry name" value="E3 UBIQUITIN-PROTEIN LIGASE PRAJA"/>
    <property type="match status" value="1"/>
</dbReference>
<dbReference type="EC" id="2.3.2.27" evidence="2"/>
<dbReference type="InterPro" id="IPR001841">
    <property type="entry name" value="Znf_RING"/>
</dbReference>
<evidence type="ECO:0000256" key="7">
    <source>
        <dbReference type="ARBA" id="ARBA00022833"/>
    </source>
</evidence>
<evidence type="ECO:0000256" key="2">
    <source>
        <dbReference type="ARBA" id="ARBA00012483"/>
    </source>
</evidence>
<proteinExistence type="predicted"/>
<accession>A0A0J8DVS4</accession>
<reference evidence="10 11" key="1">
    <citation type="journal article" date="2014" name="Nature">
        <title>The genome of the recently domesticated crop plant sugar beet (Beta vulgaris).</title>
        <authorList>
            <person name="Dohm J.C."/>
            <person name="Minoche A.E."/>
            <person name="Holtgrawe D."/>
            <person name="Capella-Gutierrez S."/>
            <person name="Zakrzewski F."/>
            <person name="Tafer H."/>
            <person name="Rupp O."/>
            <person name="Sorensen T.R."/>
            <person name="Stracke R."/>
            <person name="Reinhardt R."/>
            <person name="Goesmann A."/>
            <person name="Kraft T."/>
            <person name="Schulz B."/>
            <person name="Stadler P.F."/>
            <person name="Schmidt T."/>
            <person name="Gabaldon T."/>
            <person name="Lehrach H."/>
            <person name="Weisshaar B."/>
            <person name="Himmelbauer H."/>
        </authorList>
    </citation>
    <scope>NUCLEOTIDE SEQUENCE [LARGE SCALE GENOMIC DNA]</scope>
    <source>
        <tissue evidence="10">Taproot</tissue>
    </source>
</reference>
<keyword evidence="6" id="KW-0833">Ubl conjugation pathway</keyword>
<dbReference type="Gramene" id="KMS94960">
    <property type="protein sequence ID" value="KMS94960"/>
    <property type="gene ID" value="BVRB_013740"/>
</dbReference>
<evidence type="ECO:0000256" key="8">
    <source>
        <dbReference type="PROSITE-ProRule" id="PRU00175"/>
    </source>
</evidence>
<comment type="catalytic activity">
    <reaction evidence="1">
        <text>S-ubiquitinyl-[E2 ubiquitin-conjugating enzyme]-L-cysteine + [acceptor protein]-L-lysine = [E2 ubiquitin-conjugating enzyme]-L-cysteine + N(6)-ubiquitinyl-[acceptor protein]-L-lysine.</text>
        <dbReference type="EC" id="2.3.2.27"/>
    </reaction>
</comment>
<dbReference type="FunFam" id="3.30.40.10:FF:000127">
    <property type="entry name" value="E3 ubiquitin-protein ligase RNF181"/>
    <property type="match status" value="1"/>
</dbReference>
<keyword evidence="11" id="KW-1185">Reference proteome</keyword>
<dbReference type="Gene3D" id="3.30.40.10">
    <property type="entry name" value="Zinc/RING finger domain, C3HC4 (zinc finger)"/>
    <property type="match status" value="1"/>
</dbReference>
<sequence>MATKFSDDELSTKLQQLRSQLNKKQTFESAVSSIKSLLLETYNSSPPQIRKLFYDVVCRVVTVLQTRYTFPGYLLSGVQLLEIAERLAFDASEKMYFKSCINNLKETLNQESVDENGGERLSQSSRGGYLFEGHLTVDQEPPQPNWLVQQNLLTALASQSQDNSDENMGSLMRGLVESLDVSMLESFEDFLPPMEGGGNRAAPPASKEVVEKLPVIKLETEEMLRNIVGKDGGECCICKEKLGLGDNMQEMPCKHLFHPPCLKPWLDEHNSCPICRHELPTDDHKYESWKEREKELEEERRGAANAVRGGEFMYI</sequence>
<evidence type="ECO:0000313" key="11">
    <source>
        <dbReference type="Proteomes" id="UP000035740"/>
    </source>
</evidence>
<dbReference type="OrthoDB" id="8062037at2759"/>
<keyword evidence="7" id="KW-0862">Zinc</keyword>
<evidence type="ECO:0000259" key="9">
    <source>
        <dbReference type="PROSITE" id="PS50089"/>
    </source>
</evidence>
<dbReference type="Proteomes" id="UP000035740">
    <property type="component" value="Unassembled WGS sequence"/>
</dbReference>
<dbReference type="OMA" id="CARTHVF"/>
<dbReference type="GO" id="GO:0009737">
    <property type="term" value="P:response to abscisic acid"/>
    <property type="evidence" value="ECO:0007669"/>
    <property type="project" value="EnsemblPlants"/>
</dbReference>
<dbReference type="PROSITE" id="PS50089">
    <property type="entry name" value="ZF_RING_2"/>
    <property type="match status" value="1"/>
</dbReference>
<evidence type="ECO:0000256" key="3">
    <source>
        <dbReference type="ARBA" id="ARBA00022679"/>
    </source>
</evidence>
<dbReference type="Pfam" id="PF13639">
    <property type="entry name" value="zf-RING_2"/>
    <property type="match status" value="1"/>
</dbReference>
<gene>
    <name evidence="10" type="ORF">BVRB_013740</name>
</gene>
<keyword evidence="5 8" id="KW-0863">Zinc-finger</keyword>
<keyword evidence="3" id="KW-0808">Transferase</keyword>
<dbReference type="SUPFAM" id="SSF57850">
    <property type="entry name" value="RING/U-box"/>
    <property type="match status" value="1"/>
</dbReference>
<dbReference type="GO" id="GO:0005829">
    <property type="term" value="C:cytosol"/>
    <property type="evidence" value="ECO:0007669"/>
    <property type="project" value="EnsemblPlants"/>
</dbReference>
<evidence type="ECO:0000313" key="10">
    <source>
        <dbReference type="EMBL" id="KMS94960.1"/>
    </source>
</evidence>
<dbReference type="PANTHER" id="PTHR15710:SF4">
    <property type="entry name" value="E3 UBIQUITIN-PROTEIN LIGASE AIP2"/>
    <property type="match status" value="1"/>
</dbReference>
<evidence type="ECO:0000256" key="6">
    <source>
        <dbReference type="ARBA" id="ARBA00022786"/>
    </source>
</evidence>
<dbReference type="InterPro" id="IPR013083">
    <property type="entry name" value="Znf_RING/FYVE/PHD"/>
</dbReference>
<name>A0A0J8DVS4_BETVV</name>
<dbReference type="KEGG" id="bvg:104885016"/>
<dbReference type="eggNOG" id="KOG0800">
    <property type="taxonomic scope" value="Eukaryota"/>
</dbReference>
<evidence type="ECO:0000256" key="1">
    <source>
        <dbReference type="ARBA" id="ARBA00000900"/>
    </source>
</evidence>
<dbReference type="GO" id="GO:0061630">
    <property type="term" value="F:ubiquitin protein ligase activity"/>
    <property type="evidence" value="ECO:0007669"/>
    <property type="project" value="UniProtKB-EC"/>
</dbReference>